<dbReference type="EMBL" id="MG770336">
    <property type="protein sequence ID" value="AXL67892.1"/>
    <property type="molecule type" value="Viral_cRNA"/>
</dbReference>
<protein>
    <submittedName>
        <fullName evidence="1">Uncharacterized protein</fullName>
    </submittedName>
</protein>
<name>A0A3Q8GZ16_9ORTO</name>
<sequence length="266" mass="29550">MACHTGNRRFPSVEELSLGMAQMTLLGTPVGSGIFDSVETLADRMGELKINDKSKVAGLASVWVASRYNPFQGGALFKSHLRCNSLKKIIYRTDRNKCVKTAKVYLDRGGPPQAEDWEKLFECAIGLLAKQDWGDSQFREETALRLVVAAGGEVKRDACNAGAGGAEDGDSDTEEEPLEKVMERATRRIIEETARLSKRRRPEAMEAALELRDSFKILSAQGGPFSKLNKDEKTRWVTAFSKCLQPILDLNEGRLLYDYVKQVGSR</sequence>
<organism evidence="1">
    <name type="scientific">Quaranjavirus quaranfilense</name>
    <dbReference type="NCBI Taxonomy" id="688436"/>
    <lineage>
        <taxon>Viruses</taxon>
        <taxon>Riboviria</taxon>
        <taxon>Orthornavirae</taxon>
        <taxon>Negarnaviricota</taxon>
        <taxon>Polyploviricotina</taxon>
        <taxon>Insthoviricetes</taxon>
        <taxon>Articulavirales</taxon>
        <taxon>Orthomyxoviridae</taxon>
        <taxon>Quaranjavirus</taxon>
    </lineage>
</organism>
<proteinExistence type="predicted"/>
<evidence type="ECO:0000313" key="1">
    <source>
        <dbReference type="EMBL" id="AXL67892.1"/>
    </source>
</evidence>
<accession>A0A3Q8GZ16</accession>
<reference evidence="1" key="1">
    <citation type="submission" date="2018-01" db="EMBL/GenBank/DDBJ databases">
        <title>Quaranfil virus originated in Egypt, an Orthomyxovirus confirmed in an old tick isolate In India, warrant an urgent need to know its relevance for human and animal.</title>
        <authorList>
            <person name="Yadav P.D."/>
        </authorList>
    </citation>
    <scope>NUCLEOTIDE SEQUENCE</scope>
    <source>
        <strain evidence="1">83939-2</strain>
    </source>
</reference>